<comment type="caution">
    <text evidence="2">The sequence shown here is derived from an EMBL/GenBank/DDBJ whole genome shotgun (WGS) entry which is preliminary data.</text>
</comment>
<gene>
    <name evidence="2" type="ORF">NBG84_09210</name>
</gene>
<evidence type="ECO:0000313" key="2">
    <source>
        <dbReference type="EMBL" id="MCM2388473.1"/>
    </source>
</evidence>
<proteinExistence type="predicted"/>
<sequence>MSLPSNAPHLVTLAEGGEGAVNHPSLEPLLVGGGAFIALLLLLWITMSFNRDR</sequence>
<dbReference type="Proteomes" id="UP001431429">
    <property type="component" value="Unassembled WGS sequence"/>
</dbReference>
<evidence type="ECO:0000313" key="3">
    <source>
        <dbReference type="Proteomes" id="UP001431429"/>
    </source>
</evidence>
<feature type="transmembrane region" description="Helical" evidence="1">
    <location>
        <begin position="29"/>
        <end position="49"/>
    </location>
</feature>
<protein>
    <submittedName>
        <fullName evidence="2">Uncharacterized protein</fullName>
    </submittedName>
</protein>
<evidence type="ECO:0000256" key="1">
    <source>
        <dbReference type="SAM" id="Phobius"/>
    </source>
</evidence>
<organism evidence="2 3">
    <name type="scientific">Streptomyces albipurpureus</name>
    <dbReference type="NCBI Taxonomy" id="2897419"/>
    <lineage>
        <taxon>Bacteria</taxon>
        <taxon>Bacillati</taxon>
        <taxon>Actinomycetota</taxon>
        <taxon>Actinomycetes</taxon>
        <taxon>Kitasatosporales</taxon>
        <taxon>Streptomycetaceae</taxon>
        <taxon>Streptomyces</taxon>
    </lineage>
</organism>
<keyword evidence="1" id="KW-0472">Membrane</keyword>
<dbReference type="EMBL" id="JAMQAW010000008">
    <property type="protein sequence ID" value="MCM2388473.1"/>
    <property type="molecule type" value="Genomic_DNA"/>
</dbReference>
<reference evidence="2" key="1">
    <citation type="submission" date="2022-06" db="EMBL/GenBank/DDBJ databases">
        <title>Genome public.</title>
        <authorList>
            <person name="Sun Q."/>
        </authorList>
    </citation>
    <scope>NUCLEOTIDE SEQUENCE</scope>
    <source>
        <strain evidence="2">CWNU-1</strain>
    </source>
</reference>
<keyword evidence="1" id="KW-0812">Transmembrane</keyword>
<keyword evidence="1" id="KW-1133">Transmembrane helix</keyword>
<name>A0ABT0UJ10_9ACTN</name>
<accession>A0ABT0UJ10</accession>
<dbReference type="RefSeq" id="WP_250918828.1">
    <property type="nucleotide sequence ID" value="NZ_JAMQAW010000008.1"/>
</dbReference>
<keyword evidence="3" id="KW-1185">Reference proteome</keyword>